<feature type="non-terminal residue" evidence="7">
    <location>
        <position position="515"/>
    </location>
</feature>
<evidence type="ECO:0000256" key="3">
    <source>
        <dbReference type="ARBA" id="ARBA00022776"/>
    </source>
</evidence>
<name>A0A0T6AZU0_9SCAR</name>
<comment type="caution">
    <text evidence="7">The sequence shown here is derived from an EMBL/GenBank/DDBJ whole genome shotgun (WGS) entry which is preliminary data.</text>
</comment>
<dbReference type="GO" id="GO:0042393">
    <property type="term" value="F:histone binding"/>
    <property type="evidence" value="ECO:0007669"/>
    <property type="project" value="TreeGrafter"/>
</dbReference>
<dbReference type="OrthoDB" id="436262at2759"/>
<feature type="non-terminal residue" evidence="7">
    <location>
        <position position="1"/>
    </location>
</feature>
<dbReference type="GO" id="GO:0007076">
    <property type="term" value="P:mitotic chromosome condensation"/>
    <property type="evidence" value="ECO:0007669"/>
    <property type="project" value="InterPro"/>
</dbReference>
<evidence type="ECO:0000256" key="4">
    <source>
        <dbReference type="ARBA" id="ARBA00023242"/>
    </source>
</evidence>
<feature type="domain" description="Condensin complex subunit 1 C-terminal" evidence="6">
    <location>
        <begin position="403"/>
        <end position="514"/>
    </location>
</feature>
<dbReference type="EMBL" id="LJIG01016399">
    <property type="protein sequence ID" value="KRT80719.1"/>
    <property type="molecule type" value="Genomic_DNA"/>
</dbReference>
<protein>
    <recommendedName>
        <fullName evidence="6">Condensin complex subunit 1 C-terminal domain-containing protein</fullName>
    </recommendedName>
</protein>
<evidence type="ECO:0000259" key="6">
    <source>
        <dbReference type="Pfam" id="PF12717"/>
    </source>
</evidence>
<keyword evidence="5" id="KW-0131">Cell cycle</keyword>
<dbReference type="GO" id="GO:0000779">
    <property type="term" value="C:condensed chromosome, centromeric region"/>
    <property type="evidence" value="ECO:0007669"/>
    <property type="project" value="TreeGrafter"/>
</dbReference>
<dbReference type="PANTHER" id="PTHR14222">
    <property type="entry name" value="CONDENSIN"/>
    <property type="match status" value="1"/>
</dbReference>
<evidence type="ECO:0000256" key="1">
    <source>
        <dbReference type="ARBA" id="ARBA00004123"/>
    </source>
</evidence>
<dbReference type="PANTHER" id="PTHR14222:SF2">
    <property type="entry name" value="CONDENSIN COMPLEX SUBUNIT 1"/>
    <property type="match status" value="1"/>
</dbReference>
<comment type="subcellular location">
    <subcellularLocation>
        <location evidence="1">Nucleus</location>
    </subcellularLocation>
</comment>
<keyword evidence="2" id="KW-0132">Cell division</keyword>
<accession>A0A0T6AZU0</accession>
<evidence type="ECO:0000313" key="8">
    <source>
        <dbReference type="Proteomes" id="UP000051574"/>
    </source>
</evidence>
<dbReference type="AlphaFoldDB" id="A0A0T6AZU0"/>
<dbReference type="SUPFAM" id="SSF48371">
    <property type="entry name" value="ARM repeat"/>
    <property type="match status" value="1"/>
</dbReference>
<dbReference type="InterPro" id="IPR032682">
    <property type="entry name" value="Cnd1_C"/>
</dbReference>
<dbReference type="Proteomes" id="UP000051574">
    <property type="component" value="Unassembled WGS sequence"/>
</dbReference>
<dbReference type="Pfam" id="PF12717">
    <property type="entry name" value="Cnd1"/>
    <property type="match status" value="1"/>
</dbReference>
<keyword evidence="3" id="KW-0498">Mitosis</keyword>
<sequence>EMLSIMQRPEQDRTVAVTNALRTIFLETSATSMPEHRKIIVDRLIALMEYITFDKMNGFKSVIHNWVSTGKLDNNITECLFQYFTKKQDVTDYISLKALQLLILIAPAKKTIVRKNLYLISEVVFGKRGIDDMIVFSETCKLVTAGAAEHQQITDKKPPFKLKPTDSIWGHIINILYKHFENSQIPHYNSAVSSAIGLIYTLCSKPEETCETIINTISEKIGLQNGEEGQRHIPCFILIRLCILLAEVAIGQLSFLDETVYKEIKRRLHVTLEKASTKSKTKRNVQDFSSASWSRKNANTSTFAVTAEDGDESVLEGAQADDSEADFILNVLENKIVTSPTSLGAFAPVVATICKNPDKYDDEYLQCVAVQCLLRYMLVSSKFCSSNIKLIFTILEKTKYFEVKCIIIINLGDLLERFPNIIEPWSLYIYNRLNDTNLKVQKTTFYCIAKLLLRDMLRVKSHIAFMAVFISETSNDLSDMSKNFFNALSVKDNHLYNVLPDIFSHIITVKDINED</sequence>
<evidence type="ECO:0000256" key="5">
    <source>
        <dbReference type="ARBA" id="ARBA00023306"/>
    </source>
</evidence>
<evidence type="ECO:0000313" key="7">
    <source>
        <dbReference type="EMBL" id="KRT80719.1"/>
    </source>
</evidence>
<dbReference type="GO" id="GO:0051301">
    <property type="term" value="P:cell division"/>
    <property type="evidence" value="ECO:0007669"/>
    <property type="project" value="UniProtKB-KW"/>
</dbReference>
<keyword evidence="4" id="KW-0539">Nucleus</keyword>
<keyword evidence="8" id="KW-1185">Reference proteome</keyword>
<dbReference type="GO" id="GO:0005634">
    <property type="term" value="C:nucleus"/>
    <property type="evidence" value="ECO:0007669"/>
    <property type="project" value="UniProtKB-SubCell"/>
</dbReference>
<evidence type="ECO:0000256" key="2">
    <source>
        <dbReference type="ARBA" id="ARBA00022618"/>
    </source>
</evidence>
<organism evidence="7 8">
    <name type="scientific">Oryctes borbonicus</name>
    <dbReference type="NCBI Taxonomy" id="1629725"/>
    <lineage>
        <taxon>Eukaryota</taxon>
        <taxon>Metazoa</taxon>
        <taxon>Ecdysozoa</taxon>
        <taxon>Arthropoda</taxon>
        <taxon>Hexapoda</taxon>
        <taxon>Insecta</taxon>
        <taxon>Pterygota</taxon>
        <taxon>Neoptera</taxon>
        <taxon>Endopterygota</taxon>
        <taxon>Coleoptera</taxon>
        <taxon>Polyphaga</taxon>
        <taxon>Scarabaeiformia</taxon>
        <taxon>Scarabaeidae</taxon>
        <taxon>Dynastinae</taxon>
        <taxon>Oryctes</taxon>
    </lineage>
</organism>
<dbReference type="GO" id="GO:0010032">
    <property type="term" value="P:meiotic chromosome condensation"/>
    <property type="evidence" value="ECO:0007669"/>
    <property type="project" value="TreeGrafter"/>
</dbReference>
<dbReference type="InterPro" id="IPR016024">
    <property type="entry name" value="ARM-type_fold"/>
</dbReference>
<gene>
    <name evidence="7" type="ORF">AMK59_5059</name>
</gene>
<reference evidence="7 8" key="1">
    <citation type="submission" date="2015-09" db="EMBL/GenBank/DDBJ databases">
        <title>Draft genome of the scarab beetle Oryctes borbonicus.</title>
        <authorList>
            <person name="Meyer J.M."/>
            <person name="Markov G.V."/>
            <person name="Baskaran P."/>
            <person name="Herrmann M."/>
            <person name="Sommer R.J."/>
            <person name="Roedelsperger C."/>
        </authorList>
    </citation>
    <scope>NUCLEOTIDE SEQUENCE [LARGE SCALE GENOMIC DNA]</scope>
    <source>
        <strain evidence="7">OB123</strain>
        <tissue evidence="7">Whole animal</tissue>
    </source>
</reference>
<proteinExistence type="predicted"/>
<dbReference type="GO" id="GO:0000796">
    <property type="term" value="C:condensin complex"/>
    <property type="evidence" value="ECO:0007669"/>
    <property type="project" value="TreeGrafter"/>
</dbReference>
<dbReference type="InterPro" id="IPR026971">
    <property type="entry name" value="CND1/NCAPD3"/>
</dbReference>